<feature type="transmembrane region" description="Helical" evidence="1">
    <location>
        <begin position="6"/>
        <end position="30"/>
    </location>
</feature>
<dbReference type="eggNOG" id="ENOG50307TM">
    <property type="taxonomic scope" value="Bacteria"/>
</dbReference>
<accession>A0A081NTT3</accession>
<keyword evidence="1" id="KW-0812">Transmembrane</keyword>
<dbReference type="Proteomes" id="UP000028123">
    <property type="component" value="Unassembled WGS sequence"/>
</dbReference>
<sequence length="60" mass="6891">MINIEFLAIGSMLIYVILIGLSIYCLILFIKLARRGIEALDLYIHDKKNNKHNPPNDTPH</sequence>
<protein>
    <submittedName>
        <fullName evidence="2">Uncharacterized protein</fullName>
    </submittedName>
</protein>
<evidence type="ECO:0000313" key="2">
    <source>
        <dbReference type="EMBL" id="KEQ21856.1"/>
    </source>
</evidence>
<proteinExistence type="predicted"/>
<dbReference type="AlphaFoldDB" id="A0A081NTT3"/>
<evidence type="ECO:0000313" key="3">
    <source>
        <dbReference type="Proteomes" id="UP000028123"/>
    </source>
</evidence>
<name>A0A081NTT3_9BACL</name>
<keyword evidence="1" id="KW-1133">Transmembrane helix</keyword>
<reference evidence="2 3" key="1">
    <citation type="submission" date="2014-06" db="EMBL/GenBank/DDBJ databases">
        <title>Draft genome sequence of Paenibacillus sp. MSt1.</title>
        <authorList>
            <person name="Aw Y.K."/>
            <person name="Ong K.S."/>
            <person name="Gan H.M."/>
            <person name="Lee S.M."/>
        </authorList>
    </citation>
    <scope>NUCLEOTIDE SEQUENCE [LARGE SCALE GENOMIC DNA]</scope>
    <source>
        <strain evidence="2 3">MSt1</strain>
    </source>
</reference>
<comment type="caution">
    <text evidence="2">The sequence shown here is derived from an EMBL/GenBank/DDBJ whole genome shotgun (WGS) entry which is preliminary data.</text>
</comment>
<keyword evidence="3" id="KW-1185">Reference proteome</keyword>
<evidence type="ECO:0000256" key="1">
    <source>
        <dbReference type="SAM" id="Phobius"/>
    </source>
</evidence>
<organism evidence="2 3">
    <name type="scientific">Paenibacillus tyrfis</name>
    <dbReference type="NCBI Taxonomy" id="1501230"/>
    <lineage>
        <taxon>Bacteria</taxon>
        <taxon>Bacillati</taxon>
        <taxon>Bacillota</taxon>
        <taxon>Bacilli</taxon>
        <taxon>Bacillales</taxon>
        <taxon>Paenibacillaceae</taxon>
        <taxon>Paenibacillus</taxon>
    </lineage>
</organism>
<dbReference type="EMBL" id="JNVM01000055">
    <property type="protein sequence ID" value="KEQ21856.1"/>
    <property type="molecule type" value="Genomic_DNA"/>
</dbReference>
<gene>
    <name evidence="2" type="ORF">ET33_30705</name>
</gene>
<keyword evidence="1" id="KW-0472">Membrane</keyword>